<sequence>MAQMRAERHVARLEDVRLRARRSCSAVAEIAR</sequence>
<dbReference type="Proteomes" id="UP000271087">
    <property type="component" value="Unassembled WGS sequence"/>
</dbReference>
<dbReference type="WBParaSite" id="nOo.2.0.1.t12450-RA">
    <property type="protein sequence ID" value="nOo.2.0.1.t12450-RA"/>
    <property type="gene ID" value="nOo.2.0.1.g12450"/>
</dbReference>
<proteinExistence type="predicted"/>
<evidence type="ECO:0000313" key="2">
    <source>
        <dbReference type="Proteomes" id="UP000271087"/>
    </source>
</evidence>
<organism evidence="3">
    <name type="scientific">Onchocerca ochengi</name>
    <name type="common">Filarial nematode worm</name>
    <dbReference type="NCBI Taxonomy" id="42157"/>
    <lineage>
        <taxon>Eukaryota</taxon>
        <taxon>Metazoa</taxon>
        <taxon>Ecdysozoa</taxon>
        <taxon>Nematoda</taxon>
        <taxon>Chromadorea</taxon>
        <taxon>Rhabditida</taxon>
        <taxon>Spirurina</taxon>
        <taxon>Spiruromorpha</taxon>
        <taxon>Filarioidea</taxon>
        <taxon>Onchocercidae</taxon>
        <taxon>Onchocerca</taxon>
    </lineage>
</organism>
<name>A0A182EWA4_ONCOC</name>
<protein>
    <submittedName>
        <fullName evidence="3">Transcriptional regulator</fullName>
    </submittedName>
</protein>
<gene>
    <name evidence="1" type="ORF">NOO_LOCUS12450</name>
</gene>
<reference evidence="1 2" key="2">
    <citation type="submission" date="2018-08" db="EMBL/GenBank/DDBJ databases">
        <authorList>
            <person name="Laetsch R D."/>
            <person name="Stevens L."/>
            <person name="Kumar S."/>
            <person name="Blaxter L. M."/>
        </authorList>
    </citation>
    <scope>NUCLEOTIDE SEQUENCE [LARGE SCALE GENOMIC DNA]</scope>
</reference>
<keyword evidence="2" id="KW-1185">Reference proteome</keyword>
<dbReference type="AlphaFoldDB" id="A0A182EWA4"/>
<accession>A0A182EWA4</accession>
<reference evidence="3" key="1">
    <citation type="submission" date="2016-06" db="UniProtKB">
        <authorList>
            <consortium name="WormBaseParasite"/>
        </authorList>
    </citation>
    <scope>IDENTIFICATION</scope>
</reference>
<evidence type="ECO:0000313" key="1">
    <source>
        <dbReference type="EMBL" id="VDM99046.1"/>
    </source>
</evidence>
<dbReference type="EMBL" id="UYRW01010687">
    <property type="protein sequence ID" value="VDM99046.1"/>
    <property type="molecule type" value="Genomic_DNA"/>
</dbReference>
<evidence type="ECO:0000313" key="3">
    <source>
        <dbReference type="WBParaSite" id="nOo.2.0.1.t12450-RA"/>
    </source>
</evidence>